<dbReference type="AlphaFoldDB" id="A0A6A6BAJ5"/>
<dbReference type="GeneID" id="54303775"/>
<dbReference type="RefSeq" id="XP_033396823.1">
    <property type="nucleotide sequence ID" value="XM_033546269.1"/>
</dbReference>
<sequence>MNEQQNIPPVSEDDRTIFREWLDRVKFPGAKHPGIWENSRSNWASFLSATSRAPQEALAPRCKVEGEWGRARGWEEQPETKAESAKRFGTDERRRRRIRKQLWELLDGLEALAERWPCKARVVLNRAATRK</sequence>
<name>A0A6A6BAJ5_9PEZI</name>
<keyword evidence="2" id="KW-1185">Reference proteome</keyword>
<accession>A0A6A6BAJ5</accession>
<reference evidence="1" key="1">
    <citation type="journal article" date="2020" name="Stud. Mycol.">
        <title>101 Dothideomycetes genomes: a test case for predicting lifestyles and emergence of pathogens.</title>
        <authorList>
            <person name="Haridas S."/>
            <person name="Albert R."/>
            <person name="Binder M."/>
            <person name="Bloem J."/>
            <person name="Labutti K."/>
            <person name="Salamov A."/>
            <person name="Andreopoulos B."/>
            <person name="Baker S."/>
            <person name="Barry K."/>
            <person name="Bills G."/>
            <person name="Bluhm B."/>
            <person name="Cannon C."/>
            <person name="Castanera R."/>
            <person name="Culley D."/>
            <person name="Daum C."/>
            <person name="Ezra D."/>
            <person name="Gonzalez J."/>
            <person name="Henrissat B."/>
            <person name="Kuo A."/>
            <person name="Liang C."/>
            <person name="Lipzen A."/>
            <person name="Lutzoni F."/>
            <person name="Magnuson J."/>
            <person name="Mondo S."/>
            <person name="Nolan M."/>
            <person name="Ohm R."/>
            <person name="Pangilinan J."/>
            <person name="Park H.-J."/>
            <person name="Ramirez L."/>
            <person name="Alfaro M."/>
            <person name="Sun H."/>
            <person name="Tritt A."/>
            <person name="Yoshinaga Y."/>
            <person name="Zwiers L.-H."/>
            <person name="Turgeon B."/>
            <person name="Goodwin S."/>
            <person name="Spatafora J."/>
            <person name="Crous P."/>
            <person name="Grigoriev I."/>
        </authorList>
    </citation>
    <scope>NUCLEOTIDE SEQUENCE</scope>
    <source>
        <strain evidence="1">CBS 121167</strain>
    </source>
</reference>
<protein>
    <submittedName>
        <fullName evidence="1">Uncharacterized protein</fullName>
    </submittedName>
</protein>
<organism evidence="1 2">
    <name type="scientific">Aplosporella prunicola CBS 121167</name>
    <dbReference type="NCBI Taxonomy" id="1176127"/>
    <lineage>
        <taxon>Eukaryota</taxon>
        <taxon>Fungi</taxon>
        <taxon>Dikarya</taxon>
        <taxon>Ascomycota</taxon>
        <taxon>Pezizomycotina</taxon>
        <taxon>Dothideomycetes</taxon>
        <taxon>Dothideomycetes incertae sedis</taxon>
        <taxon>Botryosphaeriales</taxon>
        <taxon>Aplosporellaceae</taxon>
        <taxon>Aplosporella</taxon>
    </lineage>
</organism>
<proteinExistence type="predicted"/>
<dbReference type="OrthoDB" id="3787398at2759"/>
<evidence type="ECO:0000313" key="2">
    <source>
        <dbReference type="Proteomes" id="UP000799438"/>
    </source>
</evidence>
<gene>
    <name evidence="1" type="ORF">K452DRAFT_359484</name>
</gene>
<dbReference type="EMBL" id="ML995488">
    <property type="protein sequence ID" value="KAF2141110.1"/>
    <property type="molecule type" value="Genomic_DNA"/>
</dbReference>
<evidence type="ECO:0000313" key="1">
    <source>
        <dbReference type="EMBL" id="KAF2141110.1"/>
    </source>
</evidence>
<dbReference type="Proteomes" id="UP000799438">
    <property type="component" value="Unassembled WGS sequence"/>
</dbReference>